<proteinExistence type="predicted"/>
<evidence type="ECO:0000313" key="3">
    <source>
        <dbReference type="EMBL" id="KZE75098.1"/>
    </source>
</evidence>
<dbReference type="EMBL" id="LQRA01000074">
    <property type="protein sequence ID" value="KZE75098.1"/>
    <property type="molecule type" value="Genomic_DNA"/>
</dbReference>
<dbReference type="RefSeq" id="WP_063185049.1">
    <property type="nucleotide sequence ID" value="NZ_LQRA01000074.1"/>
</dbReference>
<dbReference type="AlphaFoldDB" id="A0A163VMA0"/>
<dbReference type="PROSITE" id="PS50975">
    <property type="entry name" value="ATP_GRASP"/>
    <property type="match status" value="1"/>
</dbReference>
<dbReference type="InterPro" id="IPR026838">
    <property type="entry name" value="YheC/D"/>
</dbReference>
<dbReference type="OrthoDB" id="7869153at2"/>
<reference evidence="4" key="1">
    <citation type="submission" date="2016-01" db="EMBL/GenBank/DDBJ databases">
        <title>Draft genome of Chromobacterium sp. F49.</title>
        <authorList>
            <person name="Hong K.W."/>
        </authorList>
    </citation>
    <scope>NUCLEOTIDE SEQUENCE [LARGE SCALE GENOMIC DNA]</scope>
    <source>
        <strain evidence="4">M63</strain>
    </source>
</reference>
<organism evidence="3 4">
    <name type="scientific">Paenibacillus elgii</name>
    <dbReference type="NCBI Taxonomy" id="189691"/>
    <lineage>
        <taxon>Bacteria</taxon>
        <taxon>Bacillati</taxon>
        <taxon>Bacillota</taxon>
        <taxon>Bacilli</taxon>
        <taxon>Bacillales</taxon>
        <taxon>Paenibacillaceae</taxon>
        <taxon>Paenibacillus</taxon>
    </lineage>
</organism>
<keyword evidence="4" id="KW-1185">Reference proteome</keyword>
<dbReference type="STRING" id="1007103.GCA_000213315_05809"/>
<keyword evidence="1" id="KW-0067">ATP-binding</keyword>
<protein>
    <recommendedName>
        <fullName evidence="2">ATP-grasp domain-containing protein</fullName>
    </recommendedName>
</protein>
<sequence>MKKKSRTVRTFGIMVANPRQRKYVLRKYLARKAAHMRLFCFTPSEIDWKRKTILGLHHAKWKWVQQRFPFPEVVYNRCYTTKKTTIERLEAAIGSSKCFNQQNRFDKYEIYKLLSQPLAPYLPETVPYDRETAAQLLETHKVLYVKPCYGYQGKGVYRVEAKESGEIHISQHYFSPQFVAADVPQYQTKLDKLLGSALYLVQQGVNLQQWNDQVFDVRALVQKDESGVWSVTNVVSRIAHKGCFNTSICDKICMSDEVLRHLYPHEKADVFLQTIRDISLKAAETVESGTGLHLGELSVDFALDNDERLWIIEVNGKPQKEIYDEFRGQDAVYKRPLQYADYLYTHSPLH</sequence>
<keyword evidence="1" id="KW-0547">Nucleotide-binding</keyword>
<dbReference type="eggNOG" id="COG0189">
    <property type="taxonomic scope" value="Bacteria"/>
</dbReference>
<dbReference type="SUPFAM" id="SSF56059">
    <property type="entry name" value="Glutathione synthetase ATP-binding domain-like"/>
    <property type="match status" value="1"/>
</dbReference>
<accession>A0A163VMA0</accession>
<gene>
    <name evidence="3" type="ORF">AV654_27505</name>
</gene>
<dbReference type="Proteomes" id="UP000076563">
    <property type="component" value="Unassembled WGS sequence"/>
</dbReference>
<comment type="caution">
    <text evidence="3">The sequence shown here is derived from an EMBL/GenBank/DDBJ whole genome shotgun (WGS) entry which is preliminary data.</text>
</comment>
<evidence type="ECO:0000259" key="2">
    <source>
        <dbReference type="PROSITE" id="PS50975"/>
    </source>
</evidence>
<dbReference type="Pfam" id="PF14398">
    <property type="entry name" value="ATPgrasp_YheCD"/>
    <property type="match status" value="1"/>
</dbReference>
<evidence type="ECO:0000256" key="1">
    <source>
        <dbReference type="PROSITE-ProRule" id="PRU00409"/>
    </source>
</evidence>
<dbReference type="GO" id="GO:0046872">
    <property type="term" value="F:metal ion binding"/>
    <property type="evidence" value="ECO:0007669"/>
    <property type="project" value="InterPro"/>
</dbReference>
<feature type="domain" description="ATP-grasp" evidence="2">
    <location>
        <begin position="111"/>
        <end position="348"/>
    </location>
</feature>
<evidence type="ECO:0000313" key="4">
    <source>
        <dbReference type="Proteomes" id="UP000076563"/>
    </source>
</evidence>
<dbReference type="GO" id="GO:0005524">
    <property type="term" value="F:ATP binding"/>
    <property type="evidence" value="ECO:0007669"/>
    <property type="project" value="UniProtKB-UniRule"/>
</dbReference>
<name>A0A163VMA0_9BACL</name>
<dbReference type="InterPro" id="IPR011761">
    <property type="entry name" value="ATP-grasp"/>
</dbReference>
<dbReference type="Gene3D" id="3.30.470.20">
    <property type="entry name" value="ATP-grasp fold, B domain"/>
    <property type="match status" value="1"/>
</dbReference>